<dbReference type="GO" id="GO:0090729">
    <property type="term" value="F:toxin activity"/>
    <property type="evidence" value="ECO:0007669"/>
    <property type="project" value="UniProtKB-KW"/>
</dbReference>
<evidence type="ECO:0000256" key="6">
    <source>
        <dbReference type="ARBA" id="ARBA00022825"/>
    </source>
</evidence>
<dbReference type="Gene3D" id="2.40.10.10">
    <property type="entry name" value="Trypsin-like serine proteases"/>
    <property type="match status" value="2"/>
</dbReference>
<dbReference type="FunFam" id="2.40.10.10:FF:000068">
    <property type="entry name" value="transmembrane protease serine 2"/>
    <property type="match status" value="1"/>
</dbReference>
<dbReference type="InterPro" id="IPR009003">
    <property type="entry name" value="Peptidase_S1_PA"/>
</dbReference>
<evidence type="ECO:0000256" key="5">
    <source>
        <dbReference type="ARBA" id="ARBA00022801"/>
    </source>
</evidence>
<dbReference type="GO" id="GO:0006508">
    <property type="term" value="P:proteolysis"/>
    <property type="evidence" value="ECO:0007669"/>
    <property type="project" value="UniProtKB-KW"/>
</dbReference>
<dbReference type="PROSITE" id="PS50240">
    <property type="entry name" value="TRYPSIN_DOM"/>
    <property type="match status" value="1"/>
</dbReference>
<dbReference type="InterPro" id="IPR033116">
    <property type="entry name" value="TRYPSIN_SER"/>
</dbReference>
<protein>
    <recommendedName>
        <fullName evidence="12">Peptidase S1 domain-containing protein</fullName>
    </recommendedName>
</protein>
<keyword evidence="8" id="KW-1199">Hemostasis impairing toxin</keyword>
<dbReference type="InterPro" id="IPR043504">
    <property type="entry name" value="Peptidase_S1_PA_chymotrypsin"/>
</dbReference>
<evidence type="ECO:0000259" key="12">
    <source>
        <dbReference type="PROSITE" id="PS50240"/>
    </source>
</evidence>
<gene>
    <name evidence="13" type="ORF">PARMNEM_LOCUS4516</name>
</gene>
<evidence type="ECO:0000256" key="1">
    <source>
        <dbReference type="ARBA" id="ARBA00004239"/>
    </source>
</evidence>
<dbReference type="InterPro" id="IPR050430">
    <property type="entry name" value="Peptidase_S1"/>
</dbReference>
<evidence type="ECO:0000256" key="7">
    <source>
        <dbReference type="ARBA" id="ARBA00023157"/>
    </source>
</evidence>
<evidence type="ECO:0000256" key="11">
    <source>
        <dbReference type="RuleBase" id="RU363034"/>
    </source>
</evidence>
<dbReference type="CDD" id="cd00190">
    <property type="entry name" value="Tryp_SPc"/>
    <property type="match status" value="1"/>
</dbReference>
<feature type="domain" description="Peptidase S1" evidence="12">
    <location>
        <begin position="1"/>
        <end position="236"/>
    </location>
</feature>
<evidence type="ECO:0000256" key="8">
    <source>
        <dbReference type="ARBA" id="ARBA00023240"/>
    </source>
</evidence>
<keyword evidence="14" id="KW-1185">Reference proteome</keyword>
<comment type="subcellular location">
    <subcellularLocation>
        <location evidence="1">Secreted</location>
        <location evidence="1">Extracellular space</location>
    </subcellularLocation>
</comment>
<dbReference type="GO" id="GO:0005576">
    <property type="term" value="C:extracellular region"/>
    <property type="evidence" value="ECO:0007669"/>
    <property type="project" value="UniProtKB-SubCell"/>
</dbReference>
<evidence type="ECO:0000313" key="14">
    <source>
        <dbReference type="Proteomes" id="UP001314205"/>
    </source>
</evidence>
<dbReference type="PROSITE" id="PS00134">
    <property type="entry name" value="TRYPSIN_HIS"/>
    <property type="match status" value="1"/>
</dbReference>
<dbReference type="InterPro" id="IPR018114">
    <property type="entry name" value="TRYPSIN_HIS"/>
</dbReference>
<dbReference type="Proteomes" id="UP001314205">
    <property type="component" value="Unassembled WGS sequence"/>
</dbReference>
<dbReference type="SMART" id="SM00020">
    <property type="entry name" value="Tryp_SPc"/>
    <property type="match status" value="1"/>
</dbReference>
<comment type="caution">
    <text evidence="13">The sequence shown here is derived from an EMBL/GenBank/DDBJ whole genome shotgun (WGS) entry which is preliminary data.</text>
</comment>
<dbReference type="PANTHER" id="PTHR24276:SF96">
    <property type="entry name" value="PEPTIDASE S1 DOMAIN-CONTAINING PROTEIN"/>
    <property type="match status" value="1"/>
</dbReference>
<keyword evidence="5 11" id="KW-0378">Hydrolase</keyword>
<keyword evidence="4 11" id="KW-0645">Protease</keyword>
<proteinExistence type="inferred from homology"/>
<dbReference type="SUPFAM" id="SSF50494">
    <property type="entry name" value="Trypsin-like serine proteases"/>
    <property type="match status" value="1"/>
</dbReference>
<comment type="similarity">
    <text evidence="2">Belongs to the peptidase S1 family.</text>
</comment>
<accession>A0AAV1KLA7</accession>
<reference evidence="13 14" key="1">
    <citation type="submission" date="2023-11" db="EMBL/GenBank/DDBJ databases">
        <authorList>
            <person name="Hedman E."/>
            <person name="Englund M."/>
            <person name="Stromberg M."/>
            <person name="Nyberg Akerstrom W."/>
            <person name="Nylinder S."/>
            <person name="Jareborg N."/>
            <person name="Kallberg Y."/>
            <person name="Kronander E."/>
        </authorList>
    </citation>
    <scope>NUCLEOTIDE SEQUENCE [LARGE SCALE GENOMIC DNA]</scope>
</reference>
<name>A0AAV1KLA7_9NEOP</name>
<dbReference type="PANTHER" id="PTHR24276">
    <property type="entry name" value="POLYSERASE-RELATED"/>
    <property type="match status" value="1"/>
</dbReference>
<dbReference type="InterPro" id="IPR001314">
    <property type="entry name" value="Peptidase_S1A"/>
</dbReference>
<comment type="function">
    <text evidence="9">Fibrinolytic activity; shows preferential cleavage of Arg-Gly bonds in all three fibrinogen chains. Contact with the caterpillars causes severe bleeding, due the anticoagulant effect of the protein.</text>
</comment>
<dbReference type="EMBL" id="CAVLGL010000046">
    <property type="protein sequence ID" value="CAK1583069.1"/>
    <property type="molecule type" value="Genomic_DNA"/>
</dbReference>
<evidence type="ECO:0000256" key="4">
    <source>
        <dbReference type="ARBA" id="ARBA00022670"/>
    </source>
</evidence>
<sequence>MAALVWGESIKSLICGGSIVTSKHILTAAHCIDPMIADGVLIPSFQAVVGSNQWASNRTIARFKHYINHPDWDWVTIKNDIGVLPLTEELEMNDRISTIPLCFDYVHGGINSYVTGWGRVGIRIEDDVVNLFPIPDDLQLLYMKTISSEACADGLREASENYGYGALPPMVPEIELCTFHSIGHGMCNGDSGSALVSKELGCQIGVVSWGLPCAVGAPDVFARVSAYKEFLLSILKNYL</sequence>
<dbReference type="Pfam" id="PF00089">
    <property type="entry name" value="Trypsin"/>
    <property type="match status" value="1"/>
</dbReference>
<dbReference type="AlphaFoldDB" id="A0AAV1KLA7"/>
<dbReference type="PRINTS" id="PR00722">
    <property type="entry name" value="CHYMOTRYPSIN"/>
</dbReference>
<keyword evidence="3" id="KW-0800">Toxin</keyword>
<evidence type="ECO:0000256" key="3">
    <source>
        <dbReference type="ARBA" id="ARBA00022656"/>
    </source>
</evidence>
<keyword evidence="6 11" id="KW-0720">Serine protease</keyword>
<keyword evidence="7" id="KW-1015">Disulfide bond</keyword>
<dbReference type="GO" id="GO:0004252">
    <property type="term" value="F:serine-type endopeptidase activity"/>
    <property type="evidence" value="ECO:0007669"/>
    <property type="project" value="InterPro"/>
</dbReference>
<keyword evidence="10" id="KW-1205">Fibrinolytic toxin</keyword>
<evidence type="ECO:0000313" key="13">
    <source>
        <dbReference type="EMBL" id="CAK1583069.1"/>
    </source>
</evidence>
<evidence type="ECO:0000256" key="9">
    <source>
        <dbReference type="ARBA" id="ARBA00055534"/>
    </source>
</evidence>
<evidence type="ECO:0000256" key="2">
    <source>
        <dbReference type="ARBA" id="ARBA00007664"/>
    </source>
</evidence>
<dbReference type="PROSITE" id="PS00135">
    <property type="entry name" value="TRYPSIN_SER"/>
    <property type="match status" value="1"/>
</dbReference>
<evidence type="ECO:0000256" key="10">
    <source>
        <dbReference type="ARBA" id="ARBA00084094"/>
    </source>
</evidence>
<organism evidence="13 14">
    <name type="scientific">Parnassius mnemosyne</name>
    <name type="common">clouded apollo</name>
    <dbReference type="NCBI Taxonomy" id="213953"/>
    <lineage>
        <taxon>Eukaryota</taxon>
        <taxon>Metazoa</taxon>
        <taxon>Ecdysozoa</taxon>
        <taxon>Arthropoda</taxon>
        <taxon>Hexapoda</taxon>
        <taxon>Insecta</taxon>
        <taxon>Pterygota</taxon>
        <taxon>Neoptera</taxon>
        <taxon>Endopterygota</taxon>
        <taxon>Lepidoptera</taxon>
        <taxon>Glossata</taxon>
        <taxon>Ditrysia</taxon>
        <taxon>Papilionoidea</taxon>
        <taxon>Papilionidae</taxon>
        <taxon>Parnassiinae</taxon>
        <taxon>Parnassini</taxon>
        <taxon>Parnassius</taxon>
        <taxon>Driopa</taxon>
    </lineage>
</organism>
<dbReference type="InterPro" id="IPR001254">
    <property type="entry name" value="Trypsin_dom"/>
</dbReference>